<dbReference type="EMBL" id="FOXB01000067">
    <property type="protein sequence ID" value="SFP97107.1"/>
    <property type="molecule type" value="Genomic_DNA"/>
</dbReference>
<gene>
    <name evidence="2" type="ORF">SAMN05216234_1678</name>
</gene>
<feature type="region of interest" description="Disordered" evidence="1">
    <location>
        <begin position="17"/>
        <end position="36"/>
    </location>
</feature>
<name>A0A1I5UPX7_9BACT</name>
<organism evidence="2 3">
    <name type="scientific">Hydrogenimonas thermophila</name>
    <dbReference type="NCBI Taxonomy" id="223786"/>
    <lineage>
        <taxon>Bacteria</taxon>
        <taxon>Pseudomonadati</taxon>
        <taxon>Campylobacterota</taxon>
        <taxon>Epsilonproteobacteria</taxon>
        <taxon>Campylobacterales</taxon>
        <taxon>Hydrogenimonadaceae</taxon>
        <taxon>Hydrogenimonas</taxon>
    </lineage>
</organism>
<evidence type="ECO:0000313" key="2">
    <source>
        <dbReference type="EMBL" id="SFP97107.1"/>
    </source>
</evidence>
<dbReference type="Proteomes" id="UP000199227">
    <property type="component" value="Unassembled WGS sequence"/>
</dbReference>
<reference evidence="2 3" key="1">
    <citation type="submission" date="2016-10" db="EMBL/GenBank/DDBJ databases">
        <authorList>
            <person name="de Groot N.N."/>
        </authorList>
    </citation>
    <scope>NUCLEOTIDE SEQUENCE [LARGE SCALE GENOMIC DNA]</scope>
    <source>
        <strain evidence="2 3">EP1-55-1</strain>
    </source>
</reference>
<dbReference type="RefSeq" id="WP_092914253.1">
    <property type="nucleotide sequence ID" value="NZ_FOXB01000067.1"/>
</dbReference>
<accession>A0A1I5UPX7</accession>
<feature type="compositionally biased region" description="Gly residues" evidence="1">
    <location>
        <begin position="21"/>
        <end position="30"/>
    </location>
</feature>
<proteinExistence type="predicted"/>
<evidence type="ECO:0000313" key="3">
    <source>
        <dbReference type="Proteomes" id="UP000199227"/>
    </source>
</evidence>
<dbReference type="AlphaFoldDB" id="A0A1I5UPX7"/>
<evidence type="ECO:0000256" key="1">
    <source>
        <dbReference type="SAM" id="MobiDB-lite"/>
    </source>
</evidence>
<sequence length="104" mass="11507">MNVNGTGSMMQTQMQMRKMDGTGGGNGGANGMRDIMQSLSPDERNTLKEQLSSVSEEDKKSLIEQMKEVDKTNMSSDDYFQTLLDIVNQTNTENSSNNILSIYA</sequence>
<keyword evidence="3" id="KW-1185">Reference proteome</keyword>
<dbReference type="OrthoDB" id="9940631at2"/>
<protein>
    <submittedName>
        <fullName evidence="2">Uncharacterized protein</fullName>
    </submittedName>
</protein>